<reference evidence="1" key="1">
    <citation type="journal article" date="2014" name="Front. Microbiol.">
        <title>High frequency of phylogenetically diverse reductive dehalogenase-homologous genes in deep subseafloor sedimentary metagenomes.</title>
        <authorList>
            <person name="Kawai M."/>
            <person name="Futagami T."/>
            <person name="Toyoda A."/>
            <person name="Takaki Y."/>
            <person name="Nishi S."/>
            <person name="Hori S."/>
            <person name="Arai W."/>
            <person name="Tsubouchi T."/>
            <person name="Morono Y."/>
            <person name="Uchiyama I."/>
            <person name="Ito T."/>
            <person name="Fujiyama A."/>
            <person name="Inagaki F."/>
            <person name="Takami H."/>
        </authorList>
    </citation>
    <scope>NUCLEOTIDE SEQUENCE</scope>
    <source>
        <strain evidence="1">Expedition CK06-06</strain>
    </source>
</reference>
<proteinExistence type="predicted"/>
<organism evidence="1">
    <name type="scientific">marine sediment metagenome</name>
    <dbReference type="NCBI Taxonomy" id="412755"/>
    <lineage>
        <taxon>unclassified sequences</taxon>
        <taxon>metagenomes</taxon>
        <taxon>ecological metagenomes</taxon>
    </lineage>
</organism>
<protein>
    <submittedName>
        <fullName evidence="1">Uncharacterized protein</fullName>
    </submittedName>
</protein>
<gene>
    <name evidence="1" type="ORF">S12H4_06399</name>
</gene>
<evidence type="ECO:0000313" key="1">
    <source>
        <dbReference type="EMBL" id="GAI69402.1"/>
    </source>
</evidence>
<comment type="caution">
    <text evidence="1">The sequence shown here is derived from an EMBL/GenBank/DDBJ whole genome shotgun (WGS) entry which is preliminary data.</text>
</comment>
<feature type="non-terminal residue" evidence="1">
    <location>
        <position position="1"/>
    </location>
</feature>
<accession>X1QLM5</accession>
<dbReference type="EMBL" id="BARW01002242">
    <property type="protein sequence ID" value="GAI69402.1"/>
    <property type="molecule type" value="Genomic_DNA"/>
</dbReference>
<name>X1QLM5_9ZZZZ</name>
<dbReference type="AlphaFoldDB" id="X1QLM5"/>
<sequence length="118" mass="13185">LVGMLFNSAGGTFTSAPLRTPDEIGRYDRGLFSAIVGRLLAAVGNWVRWRWLPIEDVLNVLPIHYLGGGMWVRDYQRVGKRPAERAAADYAMADGGSTELFRREVTPVIERGSKDYGW</sequence>